<feature type="compositionally biased region" description="Polar residues" evidence="1">
    <location>
        <begin position="434"/>
        <end position="448"/>
    </location>
</feature>
<dbReference type="Proteomes" id="UP001283361">
    <property type="component" value="Unassembled WGS sequence"/>
</dbReference>
<feature type="domain" description="Tyrosine-protein kinase ephrin type A/B receptor-like" evidence="2">
    <location>
        <begin position="221"/>
        <end position="268"/>
    </location>
</feature>
<dbReference type="Gene3D" id="2.10.50.10">
    <property type="entry name" value="Tumor Necrosis Factor Receptor, subunit A, domain 2"/>
    <property type="match status" value="1"/>
</dbReference>
<sequence length="492" mass="55770">MHIFFRHCHHFGGPIVSVDEPRALSWDSMILLYVPGWIFALCAVSHAQRFQNGKVIGFSEGRYCDPLRKPQNGRYVCHISNGQEKCKLKCKSGYIVPITYTSQDVLMDVTLRGLYVCEGVVGGVIWSPSLFFDCVEFFMECLGTLHGDIEVSIPYTKENSVNFSEFRESVDNSLGTKDINSVLRRPGQTSPTRVTMTGFFTDCPKGTRLESDFTCRGCSKGHYLNLSRSECAPCPAGTYQDEPLQATCKRCPGGGSKDEEGLMKITHCSDSRNWRKHTSLKTLIQALSSIVLVGTFAIHFRGTVKNEVRPEPTDQYDIETESDEDSIIQEETDFDTEITRNGTEMGSKVPGDLIVMTNRLAKKVDEELEGRKKSLFLSAEPLPRKSLARDRMRLTLTANMMRRSTHFRKSTMLRQSIGYLKRQYEAEERERSSKFSSLIQSQGTSSMQRFKKVESQDMSPMHRFRQVDKSFKLRPSTAMQSRSVTTESFSSH</sequence>
<dbReference type="Pfam" id="PF07699">
    <property type="entry name" value="Ephrin_rec_like"/>
    <property type="match status" value="1"/>
</dbReference>
<reference evidence="3" key="1">
    <citation type="journal article" date="2023" name="G3 (Bethesda)">
        <title>A reference genome for the long-term kleptoplast-retaining sea slug Elysia crispata morphotype clarki.</title>
        <authorList>
            <person name="Eastman K.E."/>
            <person name="Pendleton A.L."/>
            <person name="Shaikh M.A."/>
            <person name="Suttiyut T."/>
            <person name="Ogas R."/>
            <person name="Tomko P."/>
            <person name="Gavelis G."/>
            <person name="Widhalm J.R."/>
            <person name="Wisecaver J.H."/>
        </authorList>
    </citation>
    <scope>NUCLEOTIDE SEQUENCE</scope>
    <source>
        <strain evidence="3">ECLA1</strain>
    </source>
</reference>
<evidence type="ECO:0000259" key="2">
    <source>
        <dbReference type="Pfam" id="PF07699"/>
    </source>
</evidence>
<dbReference type="SMART" id="SM01411">
    <property type="entry name" value="Ephrin_rec_like"/>
    <property type="match status" value="1"/>
</dbReference>
<dbReference type="PANTHER" id="PTHR46967">
    <property type="entry name" value="INSULIN-LIKE GROWTH FACTOR BINDING PROTEIN,N-TERMINAL"/>
    <property type="match status" value="1"/>
</dbReference>
<dbReference type="PANTHER" id="PTHR46967:SF1">
    <property type="entry name" value="KERATIN-ASSOCIATED PROTEIN 16-1-LIKE"/>
    <property type="match status" value="1"/>
</dbReference>
<dbReference type="InterPro" id="IPR011641">
    <property type="entry name" value="Tyr-kin_ephrin_A/B_rcpt-like"/>
</dbReference>
<evidence type="ECO:0000256" key="1">
    <source>
        <dbReference type="SAM" id="MobiDB-lite"/>
    </source>
</evidence>
<proteinExistence type="predicted"/>
<name>A0AAE1DR69_9GAST</name>
<dbReference type="AlphaFoldDB" id="A0AAE1DR69"/>
<evidence type="ECO:0000313" key="3">
    <source>
        <dbReference type="EMBL" id="KAK3780061.1"/>
    </source>
</evidence>
<gene>
    <name evidence="3" type="ORF">RRG08_061828</name>
</gene>
<protein>
    <recommendedName>
        <fullName evidence="2">Tyrosine-protein kinase ephrin type A/B receptor-like domain-containing protein</fullName>
    </recommendedName>
</protein>
<feature type="region of interest" description="Disordered" evidence="1">
    <location>
        <begin position="430"/>
        <end position="492"/>
    </location>
</feature>
<dbReference type="EMBL" id="JAWDGP010002764">
    <property type="protein sequence ID" value="KAK3780061.1"/>
    <property type="molecule type" value="Genomic_DNA"/>
</dbReference>
<organism evidence="3 4">
    <name type="scientific">Elysia crispata</name>
    <name type="common">lettuce slug</name>
    <dbReference type="NCBI Taxonomy" id="231223"/>
    <lineage>
        <taxon>Eukaryota</taxon>
        <taxon>Metazoa</taxon>
        <taxon>Spiralia</taxon>
        <taxon>Lophotrochozoa</taxon>
        <taxon>Mollusca</taxon>
        <taxon>Gastropoda</taxon>
        <taxon>Heterobranchia</taxon>
        <taxon>Euthyneura</taxon>
        <taxon>Panpulmonata</taxon>
        <taxon>Sacoglossa</taxon>
        <taxon>Placobranchoidea</taxon>
        <taxon>Plakobranchidae</taxon>
        <taxon>Elysia</taxon>
    </lineage>
</organism>
<comment type="caution">
    <text evidence="3">The sequence shown here is derived from an EMBL/GenBank/DDBJ whole genome shotgun (WGS) entry which is preliminary data.</text>
</comment>
<feature type="compositionally biased region" description="Polar residues" evidence="1">
    <location>
        <begin position="477"/>
        <end position="492"/>
    </location>
</feature>
<keyword evidence="4" id="KW-1185">Reference proteome</keyword>
<accession>A0AAE1DR69</accession>
<evidence type="ECO:0000313" key="4">
    <source>
        <dbReference type="Proteomes" id="UP001283361"/>
    </source>
</evidence>